<feature type="domain" description="N-acetyltransferase" evidence="3">
    <location>
        <begin position="1"/>
        <end position="175"/>
    </location>
</feature>
<dbReference type="Proteomes" id="UP000000844">
    <property type="component" value="Chromosome"/>
</dbReference>
<dbReference type="EMBL" id="CP001778">
    <property type="protein sequence ID" value="ADD42570.1"/>
    <property type="molecule type" value="Genomic_DNA"/>
</dbReference>
<dbReference type="PANTHER" id="PTHR43877:SF2">
    <property type="entry name" value="AMINOALKYLPHOSPHONATE N-ACETYLTRANSFERASE-RELATED"/>
    <property type="match status" value="1"/>
</dbReference>
<evidence type="ECO:0000256" key="1">
    <source>
        <dbReference type="ARBA" id="ARBA00022679"/>
    </source>
</evidence>
<reference evidence="4 5" key="1">
    <citation type="journal article" date="2009" name="Stand. Genomic Sci.">
        <title>Complete genome sequence of Stackebrandtia nassauensis type strain (LLR-40K-21).</title>
        <authorList>
            <person name="Munk C."/>
            <person name="Lapidus A."/>
            <person name="Copeland A."/>
            <person name="Jando M."/>
            <person name="Mayilraj S."/>
            <person name="Glavina Del Rio T."/>
            <person name="Nolan M."/>
            <person name="Chen F."/>
            <person name="Lucas S."/>
            <person name="Tice H."/>
            <person name="Cheng J.F."/>
            <person name="Han C."/>
            <person name="Detter J.C."/>
            <person name="Bruce D."/>
            <person name="Goodwin L."/>
            <person name="Chain P."/>
            <person name="Pitluck S."/>
            <person name="Goker M."/>
            <person name="Ovchinikova G."/>
            <person name="Pati A."/>
            <person name="Ivanova N."/>
            <person name="Mavromatis K."/>
            <person name="Chen A."/>
            <person name="Palaniappan K."/>
            <person name="Land M."/>
            <person name="Hauser L."/>
            <person name="Chang Y.J."/>
            <person name="Jeffries C.D."/>
            <person name="Bristow J."/>
            <person name="Eisen J.A."/>
            <person name="Markowitz V."/>
            <person name="Hugenholtz P."/>
            <person name="Kyrpides N.C."/>
            <person name="Klenk H.P."/>
        </authorList>
    </citation>
    <scope>NUCLEOTIDE SEQUENCE [LARGE SCALE GENOMIC DNA]</scope>
    <source>
        <strain evidence="5">DSM 44728 / CIP 108903 / NRRL B-16338 / NBRC 102104 / LLR-40K-21</strain>
    </source>
</reference>
<dbReference type="RefSeq" id="WP_013018141.1">
    <property type="nucleotide sequence ID" value="NC_013947.1"/>
</dbReference>
<evidence type="ECO:0000259" key="3">
    <source>
        <dbReference type="PROSITE" id="PS51186"/>
    </source>
</evidence>
<organism evidence="4 5">
    <name type="scientific">Stackebrandtia nassauensis (strain DSM 44728 / CIP 108903 / NRRL B-16338 / NBRC 102104 / LLR-40K-21)</name>
    <dbReference type="NCBI Taxonomy" id="446470"/>
    <lineage>
        <taxon>Bacteria</taxon>
        <taxon>Bacillati</taxon>
        <taxon>Actinomycetota</taxon>
        <taxon>Actinomycetes</taxon>
        <taxon>Glycomycetales</taxon>
        <taxon>Glycomycetaceae</taxon>
        <taxon>Stackebrandtia</taxon>
    </lineage>
</organism>
<evidence type="ECO:0000313" key="5">
    <source>
        <dbReference type="Proteomes" id="UP000000844"/>
    </source>
</evidence>
<dbReference type="eggNOG" id="COG0456">
    <property type="taxonomic scope" value="Bacteria"/>
</dbReference>
<dbReference type="Pfam" id="PF00583">
    <property type="entry name" value="Acetyltransf_1"/>
    <property type="match status" value="1"/>
</dbReference>
<dbReference type="HOGENOM" id="CLU_013985_18_2_11"/>
<evidence type="ECO:0000313" key="4">
    <source>
        <dbReference type="EMBL" id="ADD42570.1"/>
    </source>
</evidence>
<sequence length="192" mass="21374">MPVRVATTMDAAAIQRVRVDSWRAGYAGVVPAPVLASMSTEVPEHLTRRLAEPPPSCALYVDELDGDIRGFVNCGPYRHDQDATRRDPSQGGEIYAIYVAPTHWGGGAGQALMTQALTHLEHENLNPVRLWVLADNPRARRFYERGGFTLDGAASPYIFDDGTTLTEVRYRRDQPLSNHWELVQDSCKVQEP</sequence>
<evidence type="ECO:0000256" key="2">
    <source>
        <dbReference type="ARBA" id="ARBA00023315"/>
    </source>
</evidence>
<keyword evidence="1 4" id="KW-0808">Transferase</keyword>
<proteinExistence type="predicted"/>
<dbReference type="InterPro" id="IPR000182">
    <property type="entry name" value="GNAT_dom"/>
</dbReference>
<keyword evidence="5" id="KW-1185">Reference proteome</keyword>
<name>D3Q988_STANL</name>
<dbReference type="InterPro" id="IPR050832">
    <property type="entry name" value="Bact_Acetyltransf"/>
</dbReference>
<dbReference type="STRING" id="446470.Snas_2895"/>
<dbReference type="PANTHER" id="PTHR43877">
    <property type="entry name" value="AMINOALKYLPHOSPHONATE N-ACETYLTRANSFERASE-RELATED-RELATED"/>
    <property type="match status" value="1"/>
</dbReference>
<gene>
    <name evidence="4" type="ordered locus">Snas_2895</name>
</gene>
<dbReference type="Gene3D" id="3.40.630.30">
    <property type="match status" value="1"/>
</dbReference>
<dbReference type="InterPro" id="IPR016181">
    <property type="entry name" value="Acyl_CoA_acyltransferase"/>
</dbReference>
<dbReference type="PROSITE" id="PS51186">
    <property type="entry name" value="GNAT"/>
    <property type="match status" value="1"/>
</dbReference>
<dbReference type="GO" id="GO:0016747">
    <property type="term" value="F:acyltransferase activity, transferring groups other than amino-acyl groups"/>
    <property type="evidence" value="ECO:0007669"/>
    <property type="project" value="InterPro"/>
</dbReference>
<accession>D3Q988</accession>
<dbReference type="KEGG" id="sna:Snas_2895"/>
<dbReference type="SUPFAM" id="SSF55729">
    <property type="entry name" value="Acyl-CoA N-acyltransferases (Nat)"/>
    <property type="match status" value="1"/>
</dbReference>
<keyword evidence="2" id="KW-0012">Acyltransferase</keyword>
<dbReference type="OrthoDB" id="5243635at2"/>
<protein>
    <submittedName>
        <fullName evidence="4">GCN5-related N-acetyltransferase</fullName>
    </submittedName>
</protein>
<dbReference type="CDD" id="cd04301">
    <property type="entry name" value="NAT_SF"/>
    <property type="match status" value="1"/>
</dbReference>
<dbReference type="AlphaFoldDB" id="D3Q988"/>